<dbReference type="Pfam" id="PF00753">
    <property type="entry name" value="Lactamase_B"/>
    <property type="match status" value="1"/>
</dbReference>
<dbReference type="SUPFAM" id="SSF56281">
    <property type="entry name" value="Metallo-hydrolase/oxidoreductase"/>
    <property type="match status" value="1"/>
</dbReference>
<dbReference type="RefSeq" id="WP_184477589.1">
    <property type="nucleotide sequence ID" value="NZ_JACHIV010000001.1"/>
</dbReference>
<evidence type="ECO:0000313" key="4">
    <source>
        <dbReference type="Proteomes" id="UP000580474"/>
    </source>
</evidence>
<dbReference type="InterPro" id="IPR050855">
    <property type="entry name" value="NDM-1-like"/>
</dbReference>
<protein>
    <submittedName>
        <fullName evidence="3">Glyoxylase-like metal-dependent hydrolase (Beta-lactamase superfamily II)</fullName>
    </submittedName>
</protein>
<name>A0A840N852_9PSEU</name>
<dbReference type="PANTHER" id="PTHR42951:SF4">
    <property type="entry name" value="ACYL-COENZYME A THIOESTERASE MBLAC2"/>
    <property type="match status" value="1"/>
</dbReference>
<dbReference type="InterPro" id="IPR001279">
    <property type="entry name" value="Metallo-B-lactamas"/>
</dbReference>
<feature type="region of interest" description="Disordered" evidence="1">
    <location>
        <begin position="253"/>
        <end position="272"/>
    </location>
</feature>
<feature type="domain" description="Metallo-beta-lactamase" evidence="2">
    <location>
        <begin position="28"/>
        <end position="217"/>
    </location>
</feature>
<dbReference type="EMBL" id="JACHIV010000001">
    <property type="protein sequence ID" value="MBB5067814.1"/>
    <property type="molecule type" value="Genomic_DNA"/>
</dbReference>
<keyword evidence="3" id="KW-0378">Hydrolase</keyword>
<dbReference type="CDD" id="cd16282">
    <property type="entry name" value="metallo-hydrolase-like_MBL-fold"/>
    <property type="match status" value="1"/>
</dbReference>
<keyword evidence="4" id="KW-1185">Reference proteome</keyword>
<feature type="compositionally biased region" description="Polar residues" evidence="1">
    <location>
        <begin position="263"/>
        <end position="272"/>
    </location>
</feature>
<evidence type="ECO:0000313" key="3">
    <source>
        <dbReference type="EMBL" id="MBB5067814.1"/>
    </source>
</evidence>
<gene>
    <name evidence="3" type="ORF">BJ969_000902</name>
</gene>
<evidence type="ECO:0000256" key="1">
    <source>
        <dbReference type="SAM" id="MobiDB-lite"/>
    </source>
</evidence>
<dbReference type="InterPro" id="IPR036866">
    <property type="entry name" value="RibonucZ/Hydroxyglut_hydro"/>
</dbReference>
<dbReference type="AlphaFoldDB" id="A0A840N852"/>
<dbReference type="PANTHER" id="PTHR42951">
    <property type="entry name" value="METALLO-BETA-LACTAMASE DOMAIN-CONTAINING"/>
    <property type="match status" value="1"/>
</dbReference>
<reference evidence="3 4" key="1">
    <citation type="submission" date="2020-08" db="EMBL/GenBank/DDBJ databases">
        <title>Sequencing the genomes of 1000 actinobacteria strains.</title>
        <authorList>
            <person name="Klenk H.-P."/>
        </authorList>
    </citation>
    <scope>NUCLEOTIDE SEQUENCE [LARGE SCALE GENOMIC DNA]</scope>
    <source>
        <strain evidence="3 4">DSM 45582</strain>
    </source>
</reference>
<dbReference type="GO" id="GO:0016787">
    <property type="term" value="F:hydrolase activity"/>
    <property type="evidence" value="ECO:0007669"/>
    <property type="project" value="UniProtKB-KW"/>
</dbReference>
<sequence length="272" mass="29481">MTDGDTERAGRWLEVADGVRARRHEELDLTTGLVLGSERALVIDTRGDHRQGAELAAAVRAETSLPCVVVLTHGHFDHCFGTAAFRPAPVWAHRGCAAYLREHAERQRAQWCAHYRREGRADVADALAASEVVPPDRAVTGSAEVDLGGRVVRLHHFGPAHTDHDLVVSVPDVAVVLAGDLVEQGAPPDFEDADPQHWPTALSGVLALRPEIVVPGHGAPVDAEFVRGQRDELVRLADVCARHARGELTAGEALHHSPYPADTTEQALRNFR</sequence>
<proteinExistence type="predicted"/>
<dbReference type="SMART" id="SM00849">
    <property type="entry name" value="Lactamase_B"/>
    <property type="match status" value="1"/>
</dbReference>
<evidence type="ECO:0000259" key="2">
    <source>
        <dbReference type="SMART" id="SM00849"/>
    </source>
</evidence>
<organism evidence="3 4">
    <name type="scientific">Saccharopolyspora gloriosae</name>
    <dbReference type="NCBI Taxonomy" id="455344"/>
    <lineage>
        <taxon>Bacteria</taxon>
        <taxon>Bacillati</taxon>
        <taxon>Actinomycetota</taxon>
        <taxon>Actinomycetes</taxon>
        <taxon>Pseudonocardiales</taxon>
        <taxon>Pseudonocardiaceae</taxon>
        <taxon>Saccharopolyspora</taxon>
    </lineage>
</organism>
<dbReference type="Proteomes" id="UP000580474">
    <property type="component" value="Unassembled WGS sequence"/>
</dbReference>
<accession>A0A840N852</accession>
<comment type="caution">
    <text evidence="3">The sequence shown here is derived from an EMBL/GenBank/DDBJ whole genome shotgun (WGS) entry which is preliminary data.</text>
</comment>
<dbReference type="Gene3D" id="3.60.15.10">
    <property type="entry name" value="Ribonuclease Z/Hydroxyacylglutathione hydrolase-like"/>
    <property type="match status" value="1"/>
</dbReference>